<dbReference type="OrthoDB" id="6400at2"/>
<keyword evidence="8" id="KW-1185">Reference proteome</keyword>
<comment type="subcellular location">
    <subcellularLocation>
        <location evidence="1">Membrane</location>
        <topology evidence="1">Multi-pass membrane protein</topology>
    </subcellularLocation>
</comment>
<evidence type="ECO:0000313" key="7">
    <source>
        <dbReference type="EMBL" id="TDD43018.1"/>
    </source>
</evidence>
<dbReference type="InterPro" id="IPR051611">
    <property type="entry name" value="ECF_transporter_component"/>
</dbReference>
<feature type="transmembrane region" description="Helical" evidence="6">
    <location>
        <begin position="102"/>
        <end position="124"/>
    </location>
</feature>
<keyword evidence="4 6" id="KW-1133">Transmembrane helix</keyword>
<dbReference type="AlphaFoldDB" id="A0A4R4YE58"/>
<feature type="transmembrane region" description="Helical" evidence="6">
    <location>
        <begin position="62"/>
        <end position="82"/>
    </location>
</feature>
<dbReference type="CDD" id="cd16914">
    <property type="entry name" value="EcfT"/>
    <property type="match status" value="1"/>
</dbReference>
<evidence type="ECO:0000256" key="6">
    <source>
        <dbReference type="SAM" id="Phobius"/>
    </source>
</evidence>
<evidence type="ECO:0000256" key="3">
    <source>
        <dbReference type="ARBA" id="ARBA00022692"/>
    </source>
</evidence>
<evidence type="ECO:0000256" key="4">
    <source>
        <dbReference type="ARBA" id="ARBA00022989"/>
    </source>
</evidence>
<keyword evidence="2" id="KW-1003">Cell membrane</keyword>
<keyword evidence="3 6" id="KW-0812">Transmembrane</keyword>
<sequence length="256" mass="27570">MTFYQFGDSRVHALNPITKLVFAIVVIIAAFAINAVWFPALLWLLLAATAATAGVLGRFGSVTLKFFAPFLLLIFLAQGLFYPGEGPVLAEFGPLQVQQDGLLFATQTGLRLLVLVDAFLFLLLTTHPSSLMTALVQRGLPPNISYVVSATLQIIPTFRARAQLIRQAQQARGLALDGGPVRRARTLLPLVGPLVLGAFTDVEERAIAMEARAFGAPTRRTNFEVIPDSVGQRVARWALWICAAAALAANALGVFS</sequence>
<dbReference type="InterPro" id="IPR003339">
    <property type="entry name" value="ABC/ECF_trnsptr_transmembrane"/>
</dbReference>
<organism evidence="7 8">
    <name type="scientific">Saccharopolyspora elongata</name>
    <dbReference type="NCBI Taxonomy" id="2530387"/>
    <lineage>
        <taxon>Bacteria</taxon>
        <taxon>Bacillati</taxon>
        <taxon>Actinomycetota</taxon>
        <taxon>Actinomycetes</taxon>
        <taxon>Pseudonocardiales</taxon>
        <taxon>Pseudonocardiaceae</taxon>
        <taxon>Saccharopolyspora</taxon>
    </lineage>
</organism>
<evidence type="ECO:0000256" key="1">
    <source>
        <dbReference type="ARBA" id="ARBA00004141"/>
    </source>
</evidence>
<evidence type="ECO:0000256" key="5">
    <source>
        <dbReference type="ARBA" id="ARBA00023136"/>
    </source>
</evidence>
<dbReference type="GO" id="GO:0005886">
    <property type="term" value="C:plasma membrane"/>
    <property type="evidence" value="ECO:0007669"/>
    <property type="project" value="UniProtKB-ARBA"/>
</dbReference>
<keyword evidence="5 6" id="KW-0472">Membrane</keyword>
<accession>A0A4R4YE58</accession>
<proteinExistence type="predicted"/>
<dbReference type="EMBL" id="SMKW01000042">
    <property type="protein sequence ID" value="TDD43018.1"/>
    <property type="molecule type" value="Genomic_DNA"/>
</dbReference>
<evidence type="ECO:0000256" key="2">
    <source>
        <dbReference type="ARBA" id="ARBA00022475"/>
    </source>
</evidence>
<feature type="transmembrane region" description="Helical" evidence="6">
    <location>
        <begin position="20"/>
        <end position="50"/>
    </location>
</feature>
<dbReference type="Pfam" id="PF02361">
    <property type="entry name" value="CbiQ"/>
    <property type="match status" value="1"/>
</dbReference>
<reference evidence="7 8" key="1">
    <citation type="submission" date="2019-03" db="EMBL/GenBank/DDBJ databases">
        <title>Draft genome sequences of novel Actinobacteria.</title>
        <authorList>
            <person name="Sahin N."/>
            <person name="Ay H."/>
            <person name="Saygin H."/>
        </authorList>
    </citation>
    <scope>NUCLEOTIDE SEQUENCE [LARGE SCALE GENOMIC DNA]</scope>
    <source>
        <strain evidence="7 8">7K502</strain>
    </source>
</reference>
<name>A0A4R4YE58_9PSEU</name>
<protein>
    <submittedName>
        <fullName evidence="7">Energy-coupling factor transporter transmembrane protein EcfT</fullName>
    </submittedName>
</protein>
<gene>
    <name evidence="7" type="ORF">E1288_27480</name>
</gene>
<dbReference type="PANTHER" id="PTHR34857">
    <property type="entry name" value="SLL0384 PROTEIN"/>
    <property type="match status" value="1"/>
</dbReference>
<dbReference type="RefSeq" id="WP_132489986.1">
    <property type="nucleotide sequence ID" value="NZ_SMKW01000042.1"/>
</dbReference>
<evidence type="ECO:0000313" key="8">
    <source>
        <dbReference type="Proteomes" id="UP000294947"/>
    </source>
</evidence>
<feature type="transmembrane region" description="Helical" evidence="6">
    <location>
        <begin position="237"/>
        <end position="255"/>
    </location>
</feature>
<comment type="caution">
    <text evidence="7">The sequence shown here is derived from an EMBL/GenBank/DDBJ whole genome shotgun (WGS) entry which is preliminary data.</text>
</comment>
<dbReference type="PANTHER" id="PTHR34857:SF2">
    <property type="entry name" value="SLL0384 PROTEIN"/>
    <property type="match status" value="1"/>
</dbReference>
<dbReference type="Proteomes" id="UP000294947">
    <property type="component" value="Unassembled WGS sequence"/>
</dbReference>